<sequence>MVNEYARRTIQVHTLWGLWPHWPMLGFGDPIQGRCSQRREMWSMVGKREIQWRISSIYDTFVTEWSKSGFSTRASTTLTAVPFLYDLIIDLLEFSGSSELDEETCFRALRSMHKLWSRISSVEVKSGLRMYIDDTPKDYAQDIFTQLIRRLTFLLNYNSESEPFFQPCHQHCLRGGCPLKVDGVIHFLHRLSKASKTNEILHCYLVGGDILRLLDAAGTHLFSCGALSSDGAVNPEDEDTPAHLRHTYYGPRYRILVLSMAWESLQEDKPRSKASTSLETTIFNSAAWTLIKKHKTSLGI</sequence>
<dbReference type="HOGENOM" id="CLU_927669_0_0_1"/>
<gene>
    <name evidence="1" type="ORF">GYMLUDRAFT_43214</name>
</gene>
<evidence type="ECO:0000313" key="1">
    <source>
        <dbReference type="EMBL" id="KIK61119.1"/>
    </source>
</evidence>
<organism evidence="1 2">
    <name type="scientific">Collybiopsis luxurians FD-317 M1</name>
    <dbReference type="NCBI Taxonomy" id="944289"/>
    <lineage>
        <taxon>Eukaryota</taxon>
        <taxon>Fungi</taxon>
        <taxon>Dikarya</taxon>
        <taxon>Basidiomycota</taxon>
        <taxon>Agaricomycotina</taxon>
        <taxon>Agaricomycetes</taxon>
        <taxon>Agaricomycetidae</taxon>
        <taxon>Agaricales</taxon>
        <taxon>Marasmiineae</taxon>
        <taxon>Omphalotaceae</taxon>
        <taxon>Collybiopsis</taxon>
        <taxon>Collybiopsis luxurians</taxon>
    </lineage>
</organism>
<name>A0A0D0CEW4_9AGAR</name>
<dbReference type="OrthoDB" id="3001418at2759"/>
<dbReference type="AlphaFoldDB" id="A0A0D0CEW4"/>
<protein>
    <submittedName>
        <fullName evidence="1">Uncharacterized protein</fullName>
    </submittedName>
</protein>
<accession>A0A0D0CEW4</accession>
<keyword evidence="2" id="KW-1185">Reference proteome</keyword>
<proteinExistence type="predicted"/>
<dbReference type="Proteomes" id="UP000053593">
    <property type="component" value="Unassembled WGS sequence"/>
</dbReference>
<reference evidence="1 2" key="1">
    <citation type="submission" date="2014-04" db="EMBL/GenBank/DDBJ databases">
        <title>Evolutionary Origins and Diversification of the Mycorrhizal Mutualists.</title>
        <authorList>
            <consortium name="DOE Joint Genome Institute"/>
            <consortium name="Mycorrhizal Genomics Consortium"/>
            <person name="Kohler A."/>
            <person name="Kuo A."/>
            <person name="Nagy L.G."/>
            <person name="Floudas D."/>
            <person name="Copeland A."/>
            <person name="Barry K.W."/>
            <person name="Cichocki N."/>
            <person name="Veneault-Fourrey C."/>
            <person name="LaButti K."/>
            <person name="Lindquist E.A."/>
            <person name="Lipzen A."/>
            <person name="Lundell T."/>
            <person name="Morin E."/>
            <person name="Murat C."/>
            <person name="Riley R."/>
            <person name="Ohm R."/>
            <person name="Sun H."/>
            <person name="Tunlid A."/>
            <person name="Henrissat B."/>
            <person name="Grigoriev I.V."/>
            <person name="Hibbett D.S."/>
            <person name="Martin F."/>
        </authorList>
    </citation>
    <scope>NUCLEOTIDE SEQUENCE [LARGE SCALE GENOMIC DNA]</scope>
    <source>
        <strain evidence="1 2">FD-317 M1</strain>
    </source>
</reference>
<dbReference type="EMBL" id="KN834772">
    <property type="protein sequence ID" value="KIK61119.1"/>
    <property type="molecule type" value="Genomic_DNA"/>
</dbReference>
<evidence type="ECO:0000313" key="2">
    <source>
        <dbReference type="Proteomes" id="UP000053593"/>
    </source>
</evidence>